<dbReference type="VEuPathDB" id="VectorBase:LDEU010966"/>
<name>A0A443S0P9_9ACAR</name>
<dbReference type="AlphaFoldDB" id="A0A443S0P9"/>
<dbReference type="Gene3D" id="1.20.1270.10">
    <property type="match status" value="1"/>
</dbReference>
<proteinExistence type="predicted"/>
<dbReference type="EMBL" id="NCKV01013816">
    <property type="protein sequence ID" value="RWS21074.1"/>
    <property type="molecule type" value="Genomic_DNA"/>
</dbReference>
<comment type="caution">
    <text evidence="1">The sequence shown here is derived from an EMBL/GenBank/DDBJ whole genome shotgun (WGS) entry which is preliminary data.</text>
</comment>
<dbReference type="SUPFAM" id="SSF100934">
    <property type="entry name" value="Heat shock protein 70kD (HSP70), C-terminal subdomain"/>
    <property type="match status" value="1"/>
</dbReference>
<sequence length="75" mass="9174">MKQDDEKLKQTIEARNKLQLLAYKLRRFANDDYPRKFHNEQTRRIVRKQWLNTNPNTAIDLIEAQYQDLMLIKIK</sequence>
<gene>
    <name evidence="1" type="ORF">B4U80_02637</name>
</gene>
<dbReference type="InterPro" id="IPR029048">
    <property type="entry name" value="HSP70_C_sf"/>
</dbReference>
<evidence type="ECO:0000313" key="2">
    <source>
        <dbReference type="Proteomes" id="UP000288716"/>
    </source>
</evidence>
<organism evidence="1 2">
    <name type="scientific">Leptotrombidium deliense</name>
    <dbReference type="NCBI Taxonomy" id="299467"/>
    <lineage>
        <taxon>Eukaryota</taxon>
        <taxon>Metazoa</taxon>
        <taxon>Ecdysozoa</taxon>
        <taxon>Arthropoda</taxon>
        <taxon>Chelicerata</taxon>
        <taxon>Arachnida</taxon>
        <taxon>Acari</taxon>
        <taxon>Acariformes</taxon>
        <taxon>Trombidiformes</taxon>
        <taxon>Prostigmata</taxon>
        <taxon>Anystina</taxon>
        <taxon>Parasitengona</taxon>
        <taxon>Trombiculoidea</taxon>
        <taxon>Trombiculidae</taxon>
        <taxon>Leptotrombidium</taxon>
    </lineage>
</organism>
<protein>
    <submittedName>
        <fullName evidence="1">Uncharacterized protein</fullName>
    </submittedName>
</protein>
<dbReference type="Proteomes" id="UP000288716">
    <property type="component" value="Unassembled WGS sequence"/>
</dbReference>
<evidence type="ECO:0000313" key="1">
    <source>
        <dbReference type="EMBL" id="RWS21074.1"/>
    </source>
</evidence>
<reference evidence="1 2" key="1">
    <citation type="journal article" date="2018" name="Gigascience">
        <title>Genomes of trombidid mites reveal novel predicted allergens and laterally-transferred genes associated with secondary metabolism.</title>
        <authorList>
            <person name="Dong X."/>
            <person name="Chaisiri K."/>
            <person name="Xia D."/>
            <person name="Armstrong S.D."/>
            <person name="Fang Y."/>
            <person name="Donnelly M.J."/>
            <person name="Kadowaki T."/>
            <person name="McGarry J.W."/>
            <person name="Darby A.C."/>
            <person name="Makepeace B.L."/>
        </authorList>
    </citation>
    <scope>NUCLEOTIDE SEQUENCE [LARGE SCALE GENOMIC DNA]</scope>
    <source>
        <strain evidence="1">UoL-UT</strain>
    </source>
</reference>
<keyword evidence="2" id="KW-1185">Reference proteome</keyword>
<accession>A0A443S0P9</accession>